<name>A0A5B7HWG7_PORTR</name>
<sequence>MPMWYGCSIDLLGIKVTNVHRPFTPTGKNDILVNSSHLIKLANALDEANINWTVKADDFSKLLNKEDYHNTVSGEWRRTRRLPFQPDDTPSSPPVTTTHIIITLTASLTRLFRAFHTKRQCFSKPQSLQC</sequence>
<keyword evidence="2" id="KW-1185">Reference proteome</keyword>
<organism evidence="1 2">
    <name type="scientific">Portunus trituberculatus</name>
    <name type="common">Swimming crab</name>
    <name type="synonym">Neptunus trituberculatus</name>
    <dbReference type="NCBI Taxonomy" id="210409"/>
    <lineage>
        <taxon>Eukaryota</taxon>
        <taxon>Metazoa</taxon>
        <taxon>Ecdysozoa</taxon>
        <taxon>Arthropoda</taxon>
        <taxon>Crustacea</taxon>
        <taxon>Multicrustacea</taxon>
        <taxon>Malacostraca</taxon>
        <taxon>Eumalacostraca</taxon>
        <taxon>Eucarida</taxon>
        <taxon>Decapoda</taxon>
        <taxon>Pleocyemata</taxon>
        <taxon>Brachyura</taxon>
        <taxon>Eubrachyura</taxon>
        <taxon>Portunoidea</taxon>
        <taxon>Portunidae</taxon>
        <taxon>Portuninae</taxon>
        <taxon>Portunus</taxon>
    </lineage>
</organism>
<accession>A0A5B7HWG7</accession>
<dbReference type="EMBL" id="VSRR010035323">
    <property type="protein sequence ID" value="MPC72744.1"/>
    <property type="molecule type" value="Genomic_DNA"/>
</dbReference>
<comment type="caution">
    <text evidence="1">The sequence shown here is derived from an EMBL/GenBank/DDBJ whole genome shotgun (WGS) entry which is preliminary data.</text>
</comment>
<protein>
    <submittedName>
        <fullName evidence="1">Uncharacterized protein</fullName>
    </submittedName>
</protein>
<proteinExistence type="predicted"/>
<dbReference type="SUPFAM" id="SSF54897">
    <property type="entry name" value="Protease propeptides/inhibitors"/>
    <property type="match status" value="1"/>
</dbReference>
<evidence type="ECO:0000313" key="2">
    <source>
        <dbReference type="Proteomes" id="UP000324222"/>
    </source>
</evidence>
<evidence type="ECO:0000313" key="1">
    <source>
        <dbReference type="EMBL" id="MPC72744.1"/>
    </source>
</evidence>
<gene>
    <name evidence="1" type="ORF">E2C01_067057</name>
</gene>
<reference evidence="1 2" key="1">
    <citation type="submission" date="2019-05" db="EMBL/GenBank/DDBJ databases">
        <title>Another draft genome of Portunus trituberculatus and its Hox gene families provides insights of decapod evolution.</title>
        <authorList>
            <person name="Jeong J.-H."/>
            <person name="Song I."/>
            <person name="Kim S."/>
            <person name="Choi T."/>
            <person name="Kim D."/>
            <person name="Ryu S."/>
            <person name="Kim W."/>
        </authorList>
    </citation>
    <scope>NUCLEOTIDE SEQUENCE [LARGE SCALE GENOMIC DNA]</scope>
    <source>
        <tissue evidence="1">Muscle</tissue>
    </source>
</reference>
<dbReference type="Proteomes" id="UP000324222">
    <property type="component" value="Unassembled WGS sequence"/>
</dbReference>
<dbReference type="AlphaFoldDB" id="A0A5B7HWG7"/>